<dbReference type="Gene3D" id="1.20.1250.20">
    <property type="entry name" value="MFS general substrate transporter like domains"/>
    <property type="match status" value="2"/>
</dbReference>
<comment type="subcellular location">
    <subcellularLocation>
        <location evidence="1">Membrane</location>
        <topology evidence="1">Multi-pass membrane protein</topology>
    </subcellularLocation>
</comment>
<dbReference type="CDD" id="cd17319">
    <property type="entry name" value="MFS_ExuT_GudP_like"/>
    <property type="match status" value="1"/>
</dbReference>
<evidence type="ECO:0000259" key="7">
    <source>
        <dbReference type="PROSITE" id="PS50850"/>
    </source>
</evidence>
<feature type="transmembrane region" description="Helical" evidence="6">
    <location>
        <begin position="391"/>
        <end position="414"/>
    </location>
</feature>
<reference evidence="8 9" key="1">
    <citation type="submission" date="2018-08" db="EMBL/GenBank/DDBJ databases">
        <title>Salinimonas sediminis sp. nov., a piezophilic bacterium isolated from a deep-sea sediment sample from the New Britain Trench.</title>
        <authorList>
            <person name="Cao J."/>
        </authorList>
    </citation>
    <scope>NUCLEOTIDE SEQUENCE [LARGE SCALE GENOMIC DNA]</scope>
    <source>
        <strain evidence="8 9">N102</strain>
    </source>
</reference>
<evidence type="ECO:0000313" key="9">
    <source>
        <dbReference type="Proteomes" id="UP000262073"/>
    </source>
</evidence>
<keyword evidence="9" id="KW-1185">Reference proteome</keyword>
<keyword evidence="4 6" id="KW-0472">Membrane</keyword>
<evidence type="ECO:0000256" key="6">
    <source>
        <dbReference type="SAM" id="Phobius"/>
    </source>
</evidence>
<dbReference type="PANTHER" id="PTHR11662:SF285">
    <property type="entry name" value="HEXURONATE TRANSPORTER"/>
    <property type="match status" value="1"/>
</dbReference>
<dbReference type="EMBL" id="CP031769">
    <property type="protein sequence ID" value="AXR08234.1"/>
    <property type="molecule type" value="Genomic_DNA"/>
</dbReference>
<proteinExistence type="inferred from homology"/>
<dbReference type="PROSITE" id="PS50850">
    <property type="entry name" value="MFS"/>
    <property type="match status" value="1"/>
</dbReference>
<dbReference type="PANTHER" id="PTHR11662">
    <property type="entry name" value="SOLUTE CARRIER FAMILY 17"/>
    <property type="match status" value="1"/>
</dbReference>
<name>A0A346NRS7_9ALTE</name>
<dbReference type="InterPro" id="IPR011701">
    <property type="entry name" value="MFS"/>
</dbReference>
<dbReference type="GO" id="GO:0016020">
    <property type="term" value="C:membrane"/>
    <property type="evidence" value="ECO:0007669"/>
    <property type="project" value="UniProtKB-SubCell"/>
</dbReference>
<evidence type="ECO:0000256" key="2">
    <source>
        <dbReference type="ARBA" id="ARBA00022692"/>
    </source>
</evidence>
<dbReference type="KEGG" id="salm:D0Y50_18855"/>
<dbReference type="AlphaFoldDB" id="A0A346NRS7"/>
<keyword evidence="2 6" id="KW-0812">Transmembrane</keyword>
<dbReference type="GO" id="GO:0015134">
    <property type="term" value="F:hexuronate transmembrane transporter activity"/>
    <property type="evidence" value="ECO:0007669"/>
    <property type="project" value="TreeGrafter"/>
</dbReference>
<gene>
    <name evidence="8" type="ORF">D0Y50_18855</name>
</gene>
<dbReference type="RefSeq" id="WP_108568665.1">
    <property type="nucleotide sequence ID" value="NZ_CP031769.1"/>
</dbReference>
<evidence type="ECO:0000313" key="8">
    <source>
        <dbReference type="EMBL" id="AXR08234.1"/>
    </source>
</evidence>
<protein>
    <submittedName>
        <fullName evidence="8">MFS transporter</fullName>
    </submittedName>
</protein>
<accession>A0A346NRS7</accession>
<feature type="transmembrane region" description="Helical" evidence="6">
    <location>
        <begin position="49"/>
        <end position="68"/>
    </location>
</feature>
<dbReference type="InterPro" id="IPR020846">
    <property type="entry name" value="MFS_dom"/>
</dbReference>
<evidence type="ECO:0000256" key="5">
    <source>
        <dbReference type="ARBA" id="ARBA00038514"/>
    </source>
</evidence>
<feature type="transmembrane region" description="Helical" evidence="6">
    <location>
        <begin position="271"/>
        <end position="292"/>
    </location>
</feature>
<dbReference type="OrthoDB" id="9781156at2"/>
<dbReference type="Proteomes" id="UP000262073">
    <property type="component" value="Chromosome"/>
</dbReference>
<organism evidence="8 9">
    <name type="scientific">Salinimonas sediminis</name>
    <dbReference type="NCBI Taxonomy" id="2303538"/>
    <lineage>
        <taxon>Bacteria</taxon>
        <taxon>Pseudomonadati</taxon>
        <taxon>Pseudomonadota</taxon>
        <taxon>Gammaproteobacteria</taxon>
        <taxon>Alteromonadales</taxon>
        <taxon>Alteromonadaceae</taxon>
        <taxon>Alteromonas/Salinimonas group</taxon>
        <taxon>Salinimonas</taxon>
    </lineage>
</organism>
<dbReference type="InterPro" id="IPR050382">
    <property type="entry name" value="MFS_Na/Anion_cotransporter"/>
</dbReference>
<dbReference type="InterPro" id="IPR036259">
    <property type="entry name" value="MFS_trans_sf"/>
</dbReference>
<feature type="transmembrane region" description="Helical" evidence="6">
    <location>
        <begin position="359"/>
        <end position="385"/>
    </location>
</feature>
<feature type="transmembrane region" description="Helical" evidence="6">
    <location>
        <begin position="231"/>
        <end position="251"/>
    </location>
</feature>
<feature type="transmembrane region" description="Helical" evidence="6">
    <location>
        <begin position="304"/>
        <end position="322"/>
    </location>
</feature>
<evidence type="ECO:0000256" key="4">
    <source>
        <dbReference type="ARBA" id="ARBA00023136"/>
    </source>
</evidence>
<feature type="transmembrane region" description="Helical" evidence="6">
    <location>
        <begin position="75"/>
        <end position="94"/>
    </location>
</feature>
<comment type="similarity">
    <text evidence="5">Belongs to the major facilitator superfamily. Phthalate permease family.</text>
</comment>
<feature type="transmembrane region" description="Helical" evidence="6">
    <location>
        <begin position="328"/>
        <end position="347"/>
    </location>
</feature>
<feature type="transmembrane region" description="Helical" evidence="6">
    <location>
        <begin position="166"/>
        <end position="184"/>
    </location>
</feature>
<dbReference type="Pfam" id="PF07690">
    <property type="entry name" value="MFS_1"/>
    <property type="match status" value="1"/>
</dbReference>
<evidence type="ECO:0000256" key="1">
    <source>
        <dbReference type="ARBA" id="ARBA00004141"/>
    </source>
</evidence>
<dbReference type="SUPFAM" id="SSF103473">
    <property type="entry name" value="MFS general substrate transporter"/>
    <property type="match status" value="1"/>
</dbReference>
<sequence>MKLRRLRWCVISLVALATIINYIDRTAISVMWPGIADDLGMDSSDYANIMSVFLVAYAVGQALFGRIFDAIGTRLGFVLSIVVWSVSIALHAVATSVTSFAIFRVLLGLGEAGNWPGATKANAEWFPVKERALAQGIFGAGASMGSIIAPPLIAFLYAFYGWQATFMIIAGLGALWIIPWVILVKSGPDSHPWITEDERNYILKGQIAESAQAHDEYVPTLKQLLSHRQSWGVIGARFFIEPIWWLFVAWLPLYLNDKFGFDVKAIGASAWIPYCGAAVGALFGGWLVGRFLTAGWSVTKARRAVISLGAITMLPALIATSVASTPGVAIALITVILFGFQVAINNIQTLPSDFFTGRSVASLAGISGAVGVISVITAIQLIPIITRDGTYYPPFFILGACLVPLMLFAVWFIAGPIRPVGPKGTLPVDTRADETNSEKQP</sequence>
<keyword evidence="3 6" id="KW-1133">Transmembrane helix</keyword>
<evidence type="ECO:0000256" key="3">
    <source>
        <dbReference type="ARBA" id="ARBA00022989"/>
    </source>
</evidence>
<feature type="domain" description="Major facilitator superfamily (MFS) profile" evidence="7">
    <location>
        <begin position="10"/>
        <end position="418"/>
    </location>
</feature>